<dbReference type="InterPro" id="IPR047817">
    <property type="entry name" value="ABC2_TM_bact-type"/>
</dbReference>
<keyword evidence="3" id="KW-0813">Transport</keyword>
<dbReference type="PANTHER" id="PTHR30294:SF38">
    <property type="entry name" value="TRANSPORT PERMEASE PROTEIN"/>
    <property type="match status" value="1"/>
</dbReference>
<evidence type="ECO:0000256" key="2">
    <source>
        <dbReference type="ARBA" id="ARBA00007783"/>
    </source>
</evidence>
<evidence type="ECO:0000256" key="5">
    <source>
        <dbReference type="ARBA" id="ARBA00022692"/>
    </source>
</evidence>
<feature type="transmembrane region" description="Helical" evidence="8">
    <location>
        <begin position="343"/>
        <end position="363"/>
    </location>
</feature>
<accession>A0A840ESS0</accession>
<dbReference type="EMBL" id="JACIFO010000001">
    <property type="protein sequence ID" value="MBB4117977.1"/>
    <property type="molecule type" value="Genomic_DNA"/>
</dbReference>
<keyword evidence="7 8" id="KW-0472">Membrane</keyword>
<feature type="transmembrane region" description="Helical" evidence="8">
    <location>
        <begin position="397"/>
        <end position="418"/>
    </location>
</feature>
<organism evidence="10 11">
    <name type="scientific">Mesonia hippocampi</name>
    <dbReference type="NCBI Taxonomy" id="1628250"/>
    <lineage>
        <taxon>Bacteria</taxon>
        <taxon>Pseudomonadati</taxon>
        <taxon>Bacteroidota</taxon>
        <taxon>Flavobacteriia</taxon>
        <taxon>Flavobacteriales</taxon>
        <taxon>Flavobacteriaceae</taxon>
        <taxon>Mesonia</taxon>
    </lineage>
</organism>
<protein>
    <submittedName>
        <fullName evidence="10">ABC-2 type transport system permease protein</fullName>
    </submittedName>
</protein>
<feature type="domain" description="ABC transmembrane type-2" evidence="9">
    <location>
        <begin position="191"/>
        <end position="422"/>
    </location>
</feature>
<sequence>MMYKIGQSVKKEVLLLARDWGGLVILFLMPIILVITVTLIQDSSFKSISTKIEIAFVDHDKGKISETIVSNLAKSDAFVLISEREGNLISEEELQNLVFKGKYQMGIVLPENLSTELESKVNQNVEKAISAFGFGAEETTPNAVTTTKEIKLYFDPATHLSFKSGVKNAIDKIVTQIENQSIYNAFQAQFTEEDNASFFDQESLIVFKEILPNLPENQVKPTSVQHNVPAWTLFAMFFIVVPLSINMVKEKNQGTHIRLLTSPVSPIVFLTGKIITYLLICWLQFLVMLAIGKFVFPYFGLLPLVLTNFGWLSLIALFSGLAAIGFGILLGTFAKTQEQSAPFGAVSVIILAALGGIWVPVFAMPDVMQWFAKISPMNWGLEAFYDILLRQGNFWDILPNIILLLLFFIATLSISVIYDKKKRTV</sequence>
<evidence type="ECO:0000256" key="1">
    <source>
        <dbReference type="ARBA" id="ARBA00004651"/>
    </source>
</evidence>
<dbReference type="InterPro" id="IPR051449">
    <property type="entry name" value="ABC-2_transporter_component"/>
</dbReference>
<evidence type="ECO:0000256" key="6">
    <source>
        <dbReference type="ARBA" id="ARBA00022989"/>
    </source>
</evidence>
<dbReference type="RefSeq" id="WP_183475622.1">
    <property type="nucleotide sequence ID" value="NZ_JACIFO010000001.1"/>
</dbReference>
<evidence type="ECO:0000256" key="8">
    <source>
        <dbReference type="SAM" id="Phobius"/>
    </source>
</evidence>
<dbReference type="PANTHER" id="PTHR30294">
    <property type="entry name" value="MEMBRANE COMPONENT OF ABC TRANSPORTER YHHJ-RELATED"/>
    <property type="match status" value="1"/>
</dbReference>
<keyword evidence="11" id="KW-1185">Reference proteome</keyword>
<dbReference type="Gene3D" id="3.40.1710.10">
    <property type="entry name" value="abc type-2 transporter like domain"/>
    <property type="match status" value="1"/>
</dbReference>
<dbReference type="Proteomes" id="UP000553034">
    <property type="component" value="Unassembled WGS sequence"/>
</dbReference>
<evidence type="ECO:0000313" key="11">
    <source>
        <dbReference type="Proteomes" id="UP000553034"/>
    </source>
</evidence>
<gene>
    <name evidence="10" type="ORF">GGR32_000249</name>
</gene>
<feature type="transmembrane region" description="Helical" evidence="8">
    <location>
        <begin position="311"/>
        <end position="331"/>
    </location>
</feature>
<evidence type="ECO:0000256" key="3">
    <source>
        <dbReference type="ARBA" id="ARBA00022448"/>
    </source>
</evidence>
<evidence type="ECO:0000256" key="4">
    <source>
        <dbReference type="ARBA" id="ARBA00022475"/>
    </source>
</evidence>
<reference evidence="10 11" key="1">
    <citation type="submission" date="2020-08" db="EMBL/GenBank/DDBJ databases">
        <title>Genomic Encyclopedia of Type Strains, Phase IV (KMG-IV): sequencing the most valuable type-strain genomes for metagenomic binning, comparative biology and taxonomic classification.</title>
        <authorList>
            <person name="Goeker M."/>
        </authorList>
    </citation>
    <scope>NUCLEOTIDE SEQUENCE [LARGE SCALE GENOMIC DNA]</scope>
    <source>
        <strain evidence="10 11">DSM 29568</strain>
    </source>
</reference>
<dbReference type="Pfam" id="PF12698">
    <property type="entry name" value="ABC2_membrane_3"/>
    <property type="match status" value="1"/>
</dbReference>
<name>A0A840ESS0_9FLAO</name>
<keyword evidence="6 8" id="KW-1133">Transmembrane helix</keyword>
<feature type="transmembrane region" description="Helical" evidence="8">
    <location>
        <begin position="228"/>
        <end position="246"/>
    </location>
</feature>
<keyword evidence="5 8" id="KW-0812">Transmembrane</keyword>
<feature type="transmembrane region" description="Helical" evidence="8">
    <location>
        <begin position="20"/>
        <end position="40"/>
    </location>
</feature>
<comment type="subcellular location">
    <subcellularLocation>
        <location evidence="1">Cell membrane</location>
        <topology evidence="1">Multi-pass membrane protein</topology>
    </subcellularLocation>
</comment>
<evidence type="ECO:0000256" key="7">
    <source>
        <dbReference type="ARBA" id="ARBA00023136"/>
    </source>
</evidence>
<feature type="transmembrane region" description="Helical" evidence="8">
    <location>
        <begin position="267"/>
        <end position="291"/>
    </location>
</feature>
<dbReference type="AlphaFoldDB" id="A0A840ESS0"/>
<keyword evidence="4" id="KW-1003">Cell membrane</keyword>
<dbReference type="InterPro" id="IPR013525">
    <property type="entry name" value="ABC2_TM"/>
</dbReference>
<comment type="caution">
    <text evidence="10">The sequence shown here is derived from an EMBL/GenBank/DDBJ whole genome shotgun (WGS) entry which is preliminary data.</text>
</comment>
<dbReference type="GO" id="GO:0140359">
    <property type="term" value="F:ABC-type transporter activity"/>
    <property type="evidence" value="ECO:0007669"/>
    <property type="project" value="InterPro"/>
</dbReference>
<evidence type="ECO:0000259" key="9">
    <source>
        <dbReference type="PROSITE" id="PS51012"/>
    </source>
</evidence>
<proteinExistence type="inferred from homology"/>
<dbReference type="PROSITE" id="PS51012">
    <property type="entry name" value="ABC_TM2"/>
    <property type="match status" value="1"/>
</dbReference>
<dbReference type="GO" id="GO:0005886">
    <property type="term" value="C:plasma membrane"/>
    <property type="evidence" value="ECO:0007669"/>
    <property type="project" value="UniProtKB-SubCell"/>
</dbReference>
<comment type="similarity">
    <text evidence="2">Belongs to the ABC-2 integral membrane protein family.</text>
</comment>
<evidence type="ECO:0000313" key="10">
    <source>
        <dbReference type="EMBL" id="MBB4117977.1"/>
    </source>
</evidence>